<dbReference type="AlphaFoldDB" id="A0AAN7WBZ8"/>
<proteinExistence type="predicted"/>
<name>A0AAN7WBZ8_9PEZI</name>
<comment type="caution">
    <text evidence="1">The sequence shown here is derived from an EMBL/GenBank/DDBJ whole genome shotgun (WGS) entry which is preliminary data.</text>
</comment>
<protein>
    <submittedName>
        <fullName evidence="1">Uncharacterized protein</fullName>
    </submittedName>
</protein>
<dbReference type="EMBL" id="JAVRQU010000007">
    <property type="protein sequence ID" value="KAK5700797.1"/>
    <property type="molecule type" value="Genomic_DNA"/>
</dbReference>
<sequence length="70" mass="8029">MLEDGVSKVNKLVDDLGEFRTKTFWRGPLLLFAESKDYSSEECLDLHLCDLGLAIKGLERMYEVQKCSLM</sequence>
<evidence type="ECO:0000313" key="2">
    <source>
        <dbReference type="Proteomes" id="UP001310594"/>
    </source>
</evidence>
<reference evidence="1" key="1">
    <citation type="submission" date="2023-08" db="EMBL/GenBank/DDBJ databases">
        <title>Black Yeasts Isolated from many extreme environments.</title>
        <authorList>
            <person name="Coleine C."/>
            <person name="Stajich J.E."/>
            <person name="Selbmann L."/>
        </authorList>
    </citation>
    <scope>NUCLEOTIDE SEQUENCE</scope>
    <source>
        <strain evidence="1">CCFEE 5810</strain>
    </source>
</reference>
<organism evidence="1 2">
    <name type="scientific">Elasticomyces elasticus</name>
    <dbReference type="NCBI Taxonomy" id="574655"/>
    <lineage>
        <taxon>Eukaryota</taxon>
        <taxon>Fungi</taxon>
        <taxon>Dikarya</taxon>
        <taxon>Ascomycota</taxon>
        <taxon>Pezizomycotina</taxon>
        <taxon>Dothideomycetes</taxon>
        <taxon>Dothideomycetidae</taxon>
        <taxon>Mycosphaerellales</taxon>
        <taxon>Teratosphaeriaceae</taxon>
        <taxon>Elasticomyces</taxon>
    </lineage>
</organism>
<gene>
    <name evidence="1" type="ORF">LTR97_005314</name>
</gene>
<dbReference type="Proteomes" id="UP001310594">
    <property type="component" value="Unassembled WGS sequence"/>
</dbReference>
<accession>A0AAN7WBZ8</accession>
<evidence type="ECO:0000313" key="1">
    <source>
        <dbReference type="EMBL" id="KAK5700797.1"/>
    </source>
</evidence>